<evidence type="ECO:0000256" key="3">
    <source>
        <dbReference type="ARBA" id="ARBA00023034"/>
    </source>
</evidence>
<dbReference type="InterPro" id="IPR056913">
    <property type="entry name" value="TRAPPC10/Trs130_N"/>
</dbReference>
<dbReference type="Pfam" id="PF12584">
    <property type="entry name" value="TRAPPC10"/>
    <property type="match status" value="1"/>
</dbReference>
<evidence type="ECO:0000259" key="6">
    <source>
        <dbReference type="Pfam" id="PF23036"/>
    </source>
</evidence>
<dbReference type="PANTHER" id="PTHR13251:SF3">
    <property type="entry name" value="TRAFFICKING PROTEIN PARTICLE COMPLEX SUBUNIT 10"/>
    <property type="match status" value="1"/>
</dbReference>
<feature type="domain" description="TRAPPC10/Trs130 N-terminal" evidence="6">
    <location>
        <begin position="95"/>
        <end position="419"/>
    </location>
</feature>
<evidence type="ECO:0000313" key="8">
    <source>
        <dbReference type="EMBL" id="EME47204.1"/>
    </source>
</evidence>
<accession>N1PYB8</accession>
<dbReference type="OMA" id="YEIHANP"/>
<dbReference type="GO" id="GO:0034498">
    <property type="term" value="P:early endosome to Golgi transport"/>
    <property type="evidence" value="ECO:0007669"/>
    <property type="project" value="TreeGrafter"/>
</dbReference>
<dbReference type="Pfam" id="PF23274">
    <property type="entry name" value="DUF7077"/>
    <property type="match status" value="1"/>
</dbReference>
<dbReference type="HOGENOM" id="CLU_001428_1_1_1"/>
<proteinExistence type="predicted"/>
<sequence>MDSSSSSKVTVEYHDPSGVFPLVSRDILSRLPLRNLNWQSQNRPLRQIKSLHVDFVADKDTKAALRPTTSRNDSNGPNSFDIVRGSGDARKNVVKERKHQIPGFRTSPYLKICVLRCDDKENYKDSARNQTRDWVREHAQPVGKTDHDAFEWMLLHVVVPDTVAASEPRWREGTKDPDELKERKPGAKLTIGKSTRTVFDRLRADFNDSGKTGVDRVAQIRIPKDRAPADLLPTPAVAETHEENAEEQQKTWNDWTAKLKSLILGPFDRRVRQYEADIAEQEARRSMPGWNFCTFFVHKEGLAKALESIGLVEDALAIYDELSLGLEAVLRDIAAGHTLGTATSFAAYTDDIKERIIGTAHDETNGTHHDITNDKRDIAALFDKDYRDKIVRSDISVFDFTCYLFSRQKALILRLANARAIRMQLDASANKEGGEDLVLTSEVCWRASNFIHNAARVLRQDLLARADHESKFGSHAETESLVCSWTWAVAGLVLHETAAPALEAITATHTAFQPNGKPRRPTLTMGLGANVHPQRTSSLPTNKLDPGEPQHSSSASGADEDTTPRPQTSAGVEVGKPSALPGQAELATYRAELIVMRRKMLEQLARRLDWHAGWAGTIKSRLSGSRTVDLERQQTSPRILDNADDQLPLHALGPSLRSVLSDKGNFEVVYERLTNFAIRHYYAATLSKPVETCLGDIAMLKCQQEDYEQAASCFQHIIPLMATDGWNLSEVEALDAYCKCLKSLHRTEEYVRHGLKMLEKVAERNMRLPRLHSGAATSTVSAQEISVDLSGLFTDLAAATEQLQQDVVSPLKSFFCDIKLDTQVAHHTDSDGFSLGFSVRNVQEYDCEIEQITARLVHHEDSVHEVLLTNREPVTLKPGSNQLELVANIVTHGPYLIDQIMLRTKKLCFVEELRPPLQPTPLGFTEAKPPTVTIRDNERTPPFVFVYPPARAFSADLRRTKNIHIDKPRHFEISLESAENDISSLDVKLRPTSAGLRIHLADAVMDGIELRTAETPKPGQLTLSSMSSASVAVVTIPYTVEHANRDVTLRLEIDYHTAKGTFTFLKSIALANELPLDVDVNDIFHLDTLYSNFEVRTTASMPFSVLEATLDDSAIFAVEAPPSLPLPLTVFRTQPLNLVYKVTRKETAASNVLKRAAALSLAVRYQAIDELLVEQIRKTFVHDLMESRFRRYARLLEPILIQRLHTFIKGADLEMIALLGESEVPSFRAIGWLEIISSLPATLQQPLAAWLERWHDSKRTTNLLNETADLASQSITISVDVPNIDMVFATSLGLQVEAPALGSPIVVLGQPIGAIVHIRNTSQWSAKNVFPRVPTFTLQGEEGAKTTYACDIVAESDTWIIGGKRRSHFVPTDGNEHSFAVLLIPLRAGLCALPTVEVQQESTDPEANAEDVAVSVSCETHYESAGLVVHVIHDRRTVDIHIAESPSVASPPPSPEIATTKEVG</sequence>
<dbReference type="OrthoDB" id="10256906at2759"/>
<protein>
    <recommendedName>
        <fullName evidence="10">Trafficking protein particle complex subunit 10</fullName>
    </recommendedName>
</protein>
<dbReference type="Proteomes" id="UP000016933">
    <property type="component" value="Unassembled WGS sequence"/>
</dbReference>
<feature type="region of interest" description="Disordered" evidence="4">
    <location>
        <begin position="510"/>
        <end position="579"/>
    </location>
</feature>
<dbReference type="Pfam" id="PF23036">
    <property type="entry name" value="TRAPPC10_1st"/>
    <property type="match status" value="1"/>
</dbReference>
<evidence type="ECO:0000256" key="2">
    <source>
        <dbReference type="ARBA" id="ARBA00022448"/>
    </source>
</evidence>
<name>N1PYB8_DOTSN</name>
<comment type="subcellular location">
    <subcellularLocation>
        <location evidence="1">Golgi apparatus</location>
    </subcellularLocation>
</comment>
<dbReference type="eggNOG" id="KOG1931">
    <property type="taxonomic scope" value="Eukaryota"/>
</dbReference>
<dbReference type="STRING" id="675120.N1PYB8"/>
<organism evidence="8 9">
    <name type="scientific">Dothistroma septosporum (strain NZE10 / CBS 128990)</name>
    <name type="common">Red band needle blight fungus</name>
    <name type="synonym">Mycosphaerella pini</name>
    <dbReference type="NCBI Taxonomy" id="675120"/>
    <lineage>
        <taxon>Eukaryota</taxon>
        <taxon>Fungi</taxon>
        <taxon>Dikarya</taxon>
        <taxon>Ascomycota</taxon>
        <taxon>Pezizomycotina</taxon>
        <taxon>Dothideomycetes</taxon>
        <taxon>Dothideomycetidae</taxon>
        <taxon>Mycosphaerellales</taxon>
        <taxon>Mycosphaerellaceae</taxon>
        <taxon>Dothistroma</taxon>
    </lineage>
</organism>
<evidence type="ECO:0000256" key="4">
    <source>
        <dbReference type="SAM" id="MobiDB-lite"/>
    </source>
</evidence>
<gene>
    <name evidence="8" type="ORF">DOTSEDRAFT_50655</name>
</gene>
<feature type="region of interest" description="Disordered" evidence="4">
    <location>
        <begin position="1445"/>
        <end position="1464"/>
    </location>
</feature>
<dbReference type="InterPro" id="IPR022233">
    <property type="entry name" value="TRAPPC10/Trs130_C"/>
</dbReference>
<evidence type="ECO:0000256" key="1">
    <source>
        <dbReference type="ARBA" id="ARBA00004555"/>
    </source>
</evidence>
<dbReference type="GO" id="GO:0006891">
    <property type="term" value="P:intra-Golgi vesicle-mediated transport"/>
    <property type="evidence" value="ECO:0007669"/>
    <property type="project" value="TreeGrafter"/>
</dbReference>
<dbReference type="InterPro" id="IPR045126">
    <property type="entry name" value="TRAPPC10/Trs130"/>
</dbReference>
<reference evidence="8 9" key="2">
    <citation type="journal article" date="2012" name="PLoS Pathog.">
        <title>Diverse lifestyles and strategies of plant pathogenesis encoded in the genomes of eighteen Dothideomycetes fungi.</title>
        <authorList>
            <person name="Ohm R.A."/>
            <person name="Feau N."/>
            <person name="Henrissat B."/>
            <person name="Schoch C.L."/>
            <person name="Horwitz B.A."/>
            <person name="Barry K.W."/>
            <person name="Condon B.J."/>
            <person name="Copeland A.C."/>
            <person name="Dhillon B."/>
            <person name="Glaser F."/>
            <person name="Hesse C.N."/>
            <person name="Kosti I."/>
            <person name="LaButti K."/>
            <person name="Lindquist E.A."/>
            <person name="Lucas S."/>
            <person name="Salamov A.A."/>
            <person name="Bradshaw R.E."/>
            <person name="Ciuffetti L."/>
            <person name="Hamelin R.C."/>
            <person name="Kema G.H.J."/>
            <person name="Lawrence C."/>
            <person name="Scott J.A."/>
            <person name="Spatafora J.W."/>
            <person name="Turgeon B.G."/>
            <person name="de Wit P.J.G.M."/>
            <person name="Zhong S."/>
            <person name="Goodwin S.B."/>
            <person name="Grigoriev I.V."/>
        </authorList>
    </citation>
    <scope>NUCLEOTIDE SEQUENCE [LARGE SCALE GENOMIC DNA]</scope>
    <source>
        <strain evidence="9">NZE10 / CBS 128990</strain>
    </source>
</reference>
<feature type="compositionally biased region" description="Polar residues" evidence="4">
    <location>
        <begin position="67"/>
        <end position="78"/>
    </location>
</feature>
<dbReference type="GO" id="GO:1990071">
    <property type="term" value="C:TRAPPII protein complex"/>
    <property type="evidence" value="ECO:0007669"/>
    <property type="project" value="InterPro"/>
</dbReference>
<keyword evidence="9" id="KW-1185">Reference proteome</keyword>
<dbReference type="InterPro" id="IPR055505">
    <property type="entry name" value="DUF7077"/>
</dbReference>
<evidence type="ECO:0000259" key="5">
    <source>
        <dbReference type="Pfam" id="PF12584"/>
    </source>
</evidence>
<evidence type="ECO:0000313" key="9">
    <source>
        <dbReference type="Proteomes" id="UP000016933"/>
    </source>
</evidence>
<dbReference type="GO" id="GO:0005829">
    <property type="term" value="C:cytosol"/>
    <property type="evidence" value="ECO:0007669"/>
    <property type="project" value="GOC"/>
</dbReference>
<dbReference type="Pfam" id="PF24965">
    <property type="entry name" value="TRS130_4HB"/>
    <property type="match status" value="1"/>
</dbReference>
<dbReference type="PANTHER" id="PTHR13251">
    <property type="entry name" value="EPILEPSY HOLOPROSENCEPHALY CANDIDATE 1/TMEM1"/>
    <property type="match status" value="1"/>
</dbReference>
<dbReference type="EMBL" id="KB446536">
    <property type="protein sequence ID" value="EME47204.1"/>
    <property type="molecule type" value="Genomic_DNA"/>
</dbReference>
<evidence type="ECO:0000259" key="7">
    <source>
        <dbReference type="Pfam" id="PF23274"/>
    </source>
</evidence>
<feature type="domain" description="DUF7077" evidence="7">
    <location>
        <begin position="951"/>
        <end position="1068"/>
    </location>
</feature>
<keyword evidence="2" id="KW-0813">Transport</keyword>
<evidence type="ECO:0008006" key="10">
    <source>
        <dbReference type="Google" id="ProtNLM"/>
    </source>
</evidence>
<feature type="domain" description="TRAPPC10/Trs130 C-terminal" evidence="5">
    <location>
        <begin position="1279"/>
        <end position="1432"/>
    </location>
</feature>
<reference evidence="9" key="1">
    <citation type="journal article" date="2012" name="PLoS Genet.">
        <title>The genomes of the fungal plant pathogens Cladosporium fulvum and Dothistroma septosporum reveal adaptation to different hosts and lifestyles but also signatures of common ancestry.</title>
        <authorList>
            <person name="de Wit P.J.G.M."/>
            <person name="van der Burgt A."/>
            <person name="Oekmen B."/>
            <person name="Stergiopoulos I."/>
            <person name="Abd-Elsalam K.A."/>
            <person name="Aerts A.L."/>
            <person name="Bahkali A.H."/>
            <person name="Beenen H.G."/>
            <person name="Chettri P."/>
            <person name="Cox M.P."/>
            <person name="Datema E."/>
            <person name="de Vries R.P."/>
            <person name="Dhillon B."/>
            <person name="Ganley A.R."/>
            <person name="Griffiths S.A."/>
            <person name="Guo Y."/>
            <person name="Hamelin R.C."/>
            <person name="Henrissat B."/>
            <person name="Kabir M.S."/>
            <person name="Jashni M.K."/>
            <person name="Kema G."/>
            <person name="Klaubauf S."/>
            <person name="Lapidus A."/>
            <person name="Levasseur A."/>
            <person name="Lindquist E."/>
            <person name="Mehrabi R."/>
            <person name="Ohm R.A."/>
            <person name="Owen T.J."/>
            <person name="Salamov A."/>
            <person name="Schwelm A."/>
            <person name="Schijlen E."/>
            <person name="Sun H."/>
            <person name="van den Burg H.A."/>
            <person name="van Ham R.C.H.J."/>
            <person name="Zhang S."/>
            <person name="Goodwin S.B."/>
            <person name="Grigoriev I.V."/>
            <person name="Collemare J."/>
            <person name="Bradshaw R.E."/>
        </authorList>
    </citation>
    <scope>NUCLEOTIDE SEQUENCE [LARGE SCALE GENOMIC DNA]</scope>
    <source>
        <strain evidence="9">NZE10 / CBS 128990</strain>
    </source>
</reference>
<feature type="region of interest" description="Disordered" evidence="4">
    <location>
        <begin position="66"/>
        <end position="85"/>
    </location>
</feature>
<keyword evidence="3" id="KW-0333">Golgi apparatus</keyword>